<evidence type="ECO:0000313" key="2">
    <source>
        <dbReference type="EMBL" id="CAG6445051.1"/>
    </source>
</evidence>
<dbReference type="EMBL" id="HBUE01004160">
    <property type="protein sequence ID" value="CAG6445051.1"/>
    <property type="molecule type" value="Transcribed_RNA"/>
</dbReference>
<name>A0A8D7ZV13_CULPI</name>
<proteinExistence type="predicted"/>
<protein>
    <submittedName>
        <fullName evidence="2">(northern house mosquito) hypothetical protein</fullName>
    </submittedName>
</protein>
<dbReference type="AlphaFoldDB" id="A0A8D7ZV13"/>
<feature type="transmembrane region" description="Helical" evidence="1">
    <location>
        <begin position="16"/>
        <end position="34"/>
    </location>
</feature>
<keyword evidence="1" id="KW-0472">Membrane</keyword>
<keyword evidence="1" id="KW-1133">Transmembrane helix</keyword>
<reference evidence="2" key="1">
    <citation type="submission" date="2021-05" db="EMBL/GenBank/DDBJ databases">
        <authorList>
            <person name="Alioto T."/>
            <person name="Alioto T."/>
            <person name="Gomez Garrido J."/>
        </authorList>
    </citation>
    <scope>NUCLEOTIDE SEQUENCE</scope>
</reference>
<feature type="transmembrane region" description="Helical" evidence="1">
    <location>
        <begin position="41"/>
        <end position="64"/>
    </location>
</feature>
<feature type="transmembrane region" description="Helical" evidence="1">
    <location>
        <begin position="84"/>
        <end position="105"/>
    </location>
</feature>
<sequence>MYTMHFSYATIRSQCIFFASLFVFLAGMCVHLVCCTGSIKYLIFILFFFFCSQKYHAHSFILFFSAKGMFANQQHSTGELLQTLLQTFIVFFLICFWVSLSFSTIHTQNKTGGKTVEWWKTPSVPAVSLSPNLALFTNCLIFKLHTQRLVAFIFHSKHPSGGCAHAACARLENGKWKNVHQIGNFRMFVFFCIPSKVYSNFHLPSGGTLE</sequence>
<keyword evidence="1" id="KW-0812">Transmembrane</keyword>
<accession>A0A8D7ZV13</accession>
<organism evidence="2">
    <name type="scientific">Culex pipiens</name>
    <name type="common">House mosquito</name>
    <dbReference type="NCBI Taxonomy" id="7175"/>
    <lineage>
        <taxon>Eukaryota</taxon>
        <taxon>Metazoa</taxon>
        <taxon>Ecdysozoa</taxon>
        <taxon>Arthropoda</taxon>
        <taxon>Hexapoda</taxon>
        <taxon>Insecta</taxon>
        <taxon>Pterygota</taxon>
        <taxon>Neoptera</taxon>
        <taxon>Endopterygota</taxon>
        <taxon>Diptera</taxon>
        <taxon>Nematocera</taxon>
        <taxon>Culicoidea</taxon>
        <taxon>Culicidae</taxon>
        <taxon>Culicinae</taxon>
        <taxon>Culicini</taxon>
        <taxon>Culex</taxon>
        <taxon>Culex</taxon>
    </lineage>
</organism>
<evidence type="ECO:0000256" key="1">
    <source>
        <dbReference type="SAM" id="Phobius"/>
    </source>
</evidence>